<feature type="signal peptide" evidence="1">
    <location>
        <begin position="1"/>
        <end position="21"/>
    </location>
</feature>
<dbReference type="AlphaFoldDB" id="A0A6A6J7M2"/>
<feature type="chain" id="PRO_5025437503" description="Secreted protein" evidence="1">
    <location>
        <begin position="22"/>
        <end position="162"/>
    </location>
</feature>
<evidence type="ECO:0008006" key="4">
    <source>
        <dbReference type="Google" id="ProtNLM"/>
    </source>
</evidence>
<gene>
    <name evidence="2" type="ORF">EI97DRAFT_205543</name>
</gene>
<keyword evidence="3" id="KW-1185">Reference proteome</keyword>
<name>A0A6A6J7M2_WESOR</name>
<sequence length="162" mass="18395">MIILIILRGVVILGCPRHIAPASTRRQRQPLLVREKDAAVRFHPVIQYGVSTITVSTQYALMRGEGRWWRIVVACTTSSKRPSTLIAVEWPGCPARVIGRQTIHRREVGPRTELRRGLSGFTFLEWNCWECAFPNCAIGRKIPPVDLITSQHNHAEPYTTTR</sequence>
<reference evidence="2" key="1">
    <citation type="journal article" date="2020" name="Stud. Mycol.">
        <title>101 Dothideomycetes genomes: a test case for predicting lifestyles and emergence of pathogens.</title>
        <authorList>
            <person name="Haridas S."/>
            <person name="Albert R."/>
            <person name="Binder M."/>
            <person name="Bloem J."/>
            <person name="Labutti K."/>
            <person name="Salamov A."/>
            <person name="Andreopoulos B."/>
            <person name="Baker S."/>
            <person name="Barry K."/>
            <person name="Bills G."/>
            <person name="Bluhm B."/>
            <person name="Cannon C."/>
            <person name="Castanera R."/>
            <person name="Culley D."/>
            <person name="Daum C."/>
            <person name="Ezra D."/>
            <person name="Gonzalez J."/>
            <person name="Henrissat B."/>
            <person name="Kuo A."/>
            <person name="Liang C."/>
            <person name="Lipzen A."/>
            <person name="Lutzoni F."/>
            <person name="Magnuson J."/>
            <person name="Mondo S."/>
            <person name="Nolan M."/>
            <person name="Ohm R."/>
            <person name="Pangilinan J."/>
            <person name="Park H.-J."/>
            <person name="Ramirez L."/>
            <person name="Alfaro M."/>
            <person name="Sun H."/>
            <person name="Tritt A."/>
            <person name="Yoshinaga Y."/>
            <person name="Zwiers L.-H."/>
            <person name="Turgeon B."/>
            <person name="Goodwin S."/>
            <person name="Spatafora J."/>
            <person name="Crous P."/>
            <person name="Grigoriev I."/>
        </authorList>
    </citation>
    <scope>NUCLEOTIDE SEQUENCE</scope>
    <source>
        <strain evidence="2">CBS 379.55</strain>
    </source>
</reference>
<evidence type="ECO:0000313" key="2">
    <source>
        <dbReference type="EMBL" id="KAF2272570.1"/>
    </source>
</evidence>
<evidence type="ECO:0000256" key="1">
    <source>
        <dbReference type="SAM" id="SignalP"/>
    </source>
</evidence>
<organism evidence="2 3">
    <name type="scientific">Westerdykella ornata</name>
    <dbReference type="NCBI Taxonomy" id="318751"/>
    <lineage>
        <taxon>Eukaryota</taxon>
        <taxon>Fungi</taxon>
        <taxon>Dikarya</taxon>
        <taxon>Ascomycota</taxon>
        <taxon>Pezizomycotina</taxon>
        <taxon>Dothideomycetes</taxon>
        <taxon>Pleosporomycetidae</taxon>
        <taxon>Pleosporales</taxon>
        <taxon>Sporormiaceae</taxon>
        <taxon>Westerdykella</taxon>
    </lineage>
</organism>
<keyword evidence="1" id="KW-0732">Signal</keyword>
<evidence type="ECO:0000313" key="3">
    <source>
        <dbReference type="Proteomes" id="UP000800097"/>
    </source>
</evidence>
<dbReference type="EMBL" id="ML986519">
    <property type="protein sequence ID" value="KAF2272570.1"/>
    <property type="molecule type" value="Genomic_DNA"/>
</dbReference>
<proteinExistence type="predicted"/>
<dbReference type="RefSeq" id="XP_033650109.1">
    <property type="nucleotide sequence ID" value="XM_033793715.1"/>
</dbReference>
<accession>A0A6A6J7M2</accession>
<dbReference type="GeneID" id="54546890"/>
<protein>
    <recommendedName>
        <fullName evidence="4">Secreted protein</fullName>
    </recommendedName>
</protein>
<dbReference type="Proteomes" id="UP000800097">
    <property type="component" value="Unassembled WGS sequence"/>
</dbReference>